<protein>
    <submittedName>
        <fullName evidence="1">Uncharacterized protein</fullName>
    </submittedName>
</protein>
<evidence type="ECO:0000313" key="1">
    <source>
        <dbReference type="EMBL" id="DAE07353.1"/>
    </source>
</evidence>
<organism evidence="1">
    <name type="scientific">Phage sp. ct17O1</name>
    <dbReference type="NCBI Taxonomy" id="2825789"/>
    <lineage>
        <taxon>Viruses</taxon>
    </lineage>
</organism>
<reference evidence="1" key="1">
    <citation type="journal article" date="2021" name="Proc. Natl. Acad. Sci. U.S.A.">
        <title>A Catalog of Tens of Thousands of Viruses from Human Metagenomes Reveals Hidden Associations with Chronic Diseases.</title>
        <authorList>
            <person name="Tisza M.J."/>
            <person name="Buck C.B."/>
        </authorList>
    </citation>
    <scope>NUCLEOTIDE SEQUENCE</scope>
    <source>
        <strain evidence="1">Ct17O1</strain>
    </source>
</reference>
<accession>A0A8S5PLR0</accession>
<dbReference type="EMBL" id="BK015448">
    <property type="protein sequence ID" value="DAE07353.1"/>
    <property type="molecule type" value="Genomic_DNA"/>
</dbReference>
<proteinExistence type="predicted"/>
<name>A0A8S5PLR0_9VIRU</name>
<sequence>MLSSIDSCNLDDNVETNLAISSATYSLTSRKY</sequence>